<dbReference type="AlphaFoldDB" id="A0A518E1X2"/>
<dbReference type="RefSeq" id="WP_145057048.1">
    <property type="nucleotide sequence ID" value="NZ_CP036433.1"/>
</dbReference>
<dbReference type="EMBL" id="CP036433">
    <property type="protein sequence ID" value="QDU98089.1"/>
    <property type="molecule type" value="Genomic_DNA"/>
</dbReference>
<evidence type="ECO:0000313" key="1">
    <source>
        <dbReference type="EMBL" id="QDU98089.1"/>
    </source>
</evidence>
<dbReference type="KEGG" id="lcre:Pla8534_59500"/>
<sequence>MIRKEDIPEIAICHICGEPMQTVDVAALARSLGYKVQSGSYSVECCGYELTVDDPVQGTQIVDILLAYRDLKRDSK</sequence>
<reference evidence="1 2" key="1">
    <citation type="submission" date="2019-02" db="EMBL/GenBank/DDBJ databases">
        <title>Deep-cultivation of Planctomycetes and their phenomic and genomic characterization uncovers novel biology.</title>
        <authorList>
            <person name="Wiegand S."/>
            <person name="Jogler M."/>
            <person name="Boedeker C."/>
            <person name="Pinto D."/>
            <person name="Vollmers J."/>
            <person name="Rivas-Marin E."/>
            <person name="Kohn T."/>
            <person name="Peeters S.H."/>
            <person name="Heuer A."/>
            <person name="Rast P."/>
            <person name="Oberbeckmann S."/>
            <person name="Bunk B."/>
            <person name="Jeske O."/>
            <person name="Meyerdierks A."/>
            <person name="Storesund J.E."/>
            <person name="Kallscheuer N."/>
            <person name="Luecker S."/>
            <person name="Lage O.M."/>
            <person name="Pohl T."/>
            <person name="Merkel B.J."/>
            <person name="Hornburger P."/>
            <person name="Mueller R.-W."/>
            <person name="Bruemmer F."/>
            <person name="Labrenz M."/>
            <person name="Spormann A.M."/>
            <person name="Op den Camp H."/>
            <person name="Overmann J."/>
            <person name="Amann R."/>
            <person name="Jetten M.S.M."/>
            <person name="Mascher T."/>
            <person name="Medema M.H."/>
            <person name="Devos D.P."/>
            <person name="Kaster A.-K."/>
            <person name="Ovreas L."/>
            <person name="Rohde M."/>
            <person name="Galperin M.Y."/>
            <person name="Jogler C."/>
        </authorList>
    </citation>
    <scope>NUCLEOTIDE SEQUENCE [LARGE SCALE GENOMIC DNA]</scope>
    <source>
        <strain evidence="1 2">Pla85_3_4</strain>
    </source>
</reference>
<organism evidence="1 2">
    <name type="scientific">Lignipirellula cremea</name>
    <dbReference type="NCBI Taxonomy" id="2528010"/>
    <lineage>
        <taxon>Bacteria</taxon>
        <taxon>Pseudomonadati</taxon>
        <taxon>Planctomycetota</taxon>
        <taxon>Planctomycetia</taxon>
        <taxon>Pirellulales</taxon>
        <taxon>Pirellulaceae</taxon>
        <taxon>Lignipirellula</taxon>
    </lineage>
</organism>
<evidence type="ECO:0000313" key="2">
    <source>
        <dbReference type="Proteomes" id="UP000317648"/>
    </source>
</evidence>
<name>A0A518E1X2_9BACT</name>
<keyword evidence="2" id="KW-1185">Reference proteome</keyword>
<protein>
    <submittedName>
        <fullName evidence="1">Uncharacterized protein</fullName>
    </submittedName>
</protein>
<dbReference type="Proteomes" id="UP000317648">
    <property type="component" value="Chromosome"/>
</dbReference>
<proteinExistence type="predicted"/>
<gene>
    <name evidence="1" type="ORF">Pla8534_59500</name>
</gene>
<accession>A0A518E1X2</accession>